<dbReference type="AlphaFoldDB" id="A0A8B4I5A6"/>
<gene>
    <name evidence="1" type="ORF">NCTC10038_01713</name>
</gene>
<organism evidence="1 2">
    <name type="scientific">Pseudomonas fluorescens</name>
    <dbReference type="NCBI Taxonomy" id="294"/>
    <lineage>
        <taxon>Bacteria</taxon>
        <taxon>Pseudomonadati</taxon>
        <taxon>Pseudomonadota</taxon>
        <taxon>Gammaproteobacteria</taxon>
        <taxon>Pseudomonadales</taxon>
        <taxon>Pseudomonadaceae</taxon>
        <taxon>Pseudomonas</taxon>
    </lineage>
</organism>
<dbReference type="Proteomes" id="UP000248640">
    <property type="component" value="Chromosome 1"/>
</dbReference>
<name>A0A8B4I5A6_PSEFL</name>
<evidence type="ECO:0000313" key="1">
    <source>
        <dbReference type="EMBL" id="SQF90316.1"/>
    </source>
</evidence>
<dbReference type="RefSeq" id="WP_141125144.1">
    <property type="nucleotide sequence ID" value="NZ_CBCRXZ010000015.1"/>
</dbReference>
<sequence>MELISRKEATKSKSVVYLILSSLLICWLPLSSASDINPARPDELIKKAEVENTKCRGGPGDDPNTPVACYEREKTMSKIQKLGWCWGPRESYGYQKKWILCSSDRNPSVADSVKTSRLDPSWRPFGSSMFFMSPAASNAPALTASIREGQIHINLMDPNSALCKSGESNGPNEAGPYKVNDTYLKFQSFCMNGTRIFGPSSAQGKDFMLKAVEAGSMKVELDAPPPLIFYGTDFDSVRRELMKTKSAL</sequence>
<dbReference type="GeneID" id="61639932"/>
<accession>A0A8B4I5A6</accession>
<dbReference type="EMBL" id="LS483372">
    <property type="protein sequence ID" value="SQF90316.1"/>
    <property type="molecule type" value="Genomic_DNA"/>
</dbReference>
<evidence type="ECO:0000313" key="2">
    <source>
        <dbReference type="Proteomes" id="UP000248640"/>
    </source>
</evidence>
<protein>
    <submittedName>
        <fullName evidence="1">Uncharacterized protein</fullName>
    </submittedName>
</protein>
<reference evidence="1 2" key="1">
    <citation type="submission" date="2018-06" db="EMBL/GenBank/DDBJ databases">
        <authorList>
            <consortium name="Pathogen Informatics"/>
            <person name="Doyle S."/>
        </authorList>
    </citation>
    <scope>NUCLEOTIDE SEQUENCE [LARGE SCALE GENOMIC DNA]</scope>
    <source>
        <strain evidence="1 2">NCTC10038</strain>
    </source>
</reference>
<proteinExistence type="predicted"/>